<evidence type="ECO:0000256" key="1">
    <source>
        <dbReference type="SAM" id="MobiDB-lite"/>
    </source>
</evidence>
<protein>
    <recommendedName>
        <fullName evidence="2">Ysc84 actin-binding domain-containing protein</fullName>
    </recommendedName>
</protein>
<feature type="region of interest" description="Disordered" evidence="1">
    <location>
        <begin position="575"/>
        <end position="749"/>
    </location>
</feature>
<feature type="compositionally biased region" description="Basic and acidic residues" evidence="1">
    <location>
        <begin position="707"/>
        <end position="728"/>
    </location>
</feature>
<feature type="compositionally biased region" description="Polar residues" evidence="1">
    <location>
        <begin position="375"/>
        <end position="394"/>
    </location>
</feature>
<proteinExistence type="predicted"/>
<feature type="compositionally biased region" description="Polar residues" evidence="1">
    <location>
        <begin position="412"/>
        <end position="432"/>
    </location>
</feature>
<dbReference type="STRING" id="1093900.A0A507APL7"/>
<feature type="compositionally biased region" description="Low complexity" evidence="1">
    <location>
        <begin position="395"/>
        <end position="407"/>
    </location>
</feature>
<organism evidence="3 4">
    <name type="scientific">Thyridium curvatum</name>
    <dbReference type="NCBI Taxonomy" id="1093900"/>
    <lineage>
        <taxon>Eukaryota</taxon>
        <taxon>Fungi</taxon>
        <taxon>Dikarya</taxon>
        <taxon>Ascomycota</taxon>
        <taxon>Pezizomycotina</taxon>
        <taxon>Sordariomycetes</taxon>
        <taxon>Sordariomycetidae</taxon>
        <taxon>Thyridiales</taxon>
        <taxon>Thyridiaceae</taxon>
        <taxon>Thyridium</taxon>
    </lineage>
</organism>
<sequence>MQRVSALLPSWERTKSADGKARPFDRVFGWTDKITAAKGSGAANRSTSKVEREVYWPTTVDKECEKAARILKSFCTDGFLAQEEAAASAPTSPSTPSFASSPNNALKKIPPRIIQNAQGLAIFSCMRSGLWMSGSGGSGILIARKADGTWSPPAGILLHTAALGFVIGVDIYDCVLVINSVSTLEMFTRPKVTLGSDVNLSVGPITSSGLLENDFRWKEISNTVLTYLKARGQHQSVQLDGSLVTLRGNENDKFYGGQNVDVLDIIAGNVRKSIPEIAPLFEAIKAAEGRTDFDARTMEILSQQPAPGDAVIETPTQTPMSAKFGVPSSDDPDPFGVIALEMAGLEIREAGSRLRPASAQFEYNPAPTSPLFNKFNRQSSDTYATRSNRGSYMSTRTTMTDAQTQTDVAETPDTTLSPNQSDDGQPRSSQEHTVVIQEPEEVDYTKVDMSSLQKHLSPPETPKETEFKLEPAPVRTRPPPLPPRRQPAPVIEDVHPIEPEVAAPEATEEVHEVEKVEVEAEAEAEEEQDEDADDEDEDDDEEEPVIYEVATSQPMHATIMSSQVTQVLQVKGAVVNIPKRIPPPLPARSPARSSRASKSEYGDLSAIAMVSSPLRQSFQSTTSDGAASAKDDASQTTPSLGSTETEDKAGASAPQQDKAAEPSVSSSGATTDFESATEGKESADAIPETLSTPQATERASSVDESEHEPRTPKAEDDAKEASSGDSKTENSVSEKVNHSSVDTATVTVA</sequence>
<dbReference type="InterPro" id="IPR051702">
    <property type="entry name" value="SH3_domain_YSC84-like"/>
</dbReference>
<feature type="compositionally biased region" description="Acidic residues" evidence="1">
    <location>
        <begin position="519"/>
        <end position="545"/>
    </location>
</feature>
<comment type="caution">
    <text evidence="3">The sequence shown here is derived from an EMBL/GenBank/DDBJ whole genome shotgun (WGS) entry which is preliminary data.</text>
</comment>
<keyword evidence="4" id="KW-1185">Reference proteome</keyword>
<dbReference type="GO" id="GO:0035091">
    <property type="term" value="F:phosphatidylinositol binding"/>
    <property type="evidence" value="ECO:0007669"/>
    <property type="project" value="TreeGrafter"/>
</dbReference>
<feature type="compositionally biased region" description="Pro residues" evidence="1">
    <location>
        <begin position="476"/>
        <end position="486"/>
    </location>
</feature>
<dbReference type="InParanoid" id="A0A507APL7"/>
<evidence type="ECO:0000259" key="2">
    <source>
        <dbReference type="Pfam" id="PF04366"/>
    </source>
</evidence>
<reference evidence="3 4" key="1">
    <citation type="submission" date="2019-06" db="EMBL/GenBank/DDBJ databases">
        <title>Draft genome sequence of the filamentous fungus Phialemoniopsis curvata isolated from diesel fuel.</title>
        <authorList>
            <person name="Varaljay V.A."/>
            <person name="Lyon W.J."/>
            <person name="Crouch A.L."/>
            <person name="Drake C.E."/>
            <person name="Hollomon J.M."/>
            <person name="Nadeau L.J."/>
            <person name="Nunn H.S."/>
            <person name="Stevenson B.S."/>
            <person name="Bojanowski C.L."/>
            <person name="Crookes-Goodson W.J."/>
        </authorList>
    </citation>
    <scope>NUCLEOTIDE SEQUENCE [LARGE SCALE GENOMIC DNA]</scope>
    <source>
        <strain evidence="3 4">D216</strain>
    </source>
</reference>
<dbReference type="CDD" id="cd11524">
    <property type="entry name" value="SYLF"/>
    <property type="match status" value="1"/>
</dbReference>
<dbReference type="PANTHER" id="PTHR15629:SF8">
    <property type="entry name" value="DUF500 DOMAIN PROTEIN (AFU_ORTHOLOGUE AFUA_5G07310)"/>
    <property type="match status" value="1"/>
</dbReference>
<dbReference type="GeneID" id="41977498"/>
<dbReference type="Proteomes" id="UP000319257">
    <property type="component" value="Unassembled WGS sequence"/>
</dbReference>
<gene>
    <name evidence="3" type="ORF">E0L32_010051</name>
</gene>
<evidence type="ECO:0000313" key="4">
    <source>
        <dbReference type="Proteomes" id="UP000319257"/>
    </source>
</evidence>
<dbReference type="InterPro" id="IPR007461">
    <property type="entry name" value="Ysc84_actin-binding"/>
</dbReference>
<name>A0A507APL7_9PEZI</name>
<dbReference type="RefSeq" id="XP_030990145.1">
    <property type="nucleotide sequence ID" value="XM_031132626.1"/>
</dbReference>
<feature type="region of interest" description="Disordered" evidence="1">
    <location>
        <begin position="370"/>
        <end position="554"/>
    </location>
</feature>
<dbReference type="Pfam" id="PF04366">
    <property type="entry name" value="Ysc84"/>
    <property type="match status" value="1"/>
</dbReference>
<dbReference type="OrthoDB" id="443981at2759"/>
<evidence type="ECO:0000313" key="3">
    <source>
        <dbReference type="EMBL" id="TPX08434.1"/>
    </source>
</evidence>
<feature type="compositionally biased region" description="Basic and acidic residues" evidence="1">
    <location>
        <begin position="508"/>
        <end position="518"/>
    </location>
</feature>
<accession>A0A507APL7</accession>
<dbReference type="AlphaFoldDB" id="A0A507APL7"/>
<dbReference type="EMBL" id="SKBQ01000078">
    <property type="protein sequence ID" value="TPX08434.1"/>
    <property type="molecule type" value="Genomic_DNA"/>
</dbReference>
<feature type="compositionally biased region" description="Polar residues" evidence="1">
    <location>
        <begin position="689"/>
        <end position="699"/>
    </location>
</feature>
<feature type="compositionally biased region" description="Polar residues" evidence="1">
    <location>
        <begin position="663"/>
        <end position="674"/>
    </location>
</feature>
<feature type="domain" description="Ysc84 actin-binding" evidence="2">
    <location>
        <begin position="159"/>
        <end position="287"/>
    </location>
</feature>
<feature type="compositionally biased region" description="Polar residues" evidence="1">
    <location>
        <begin position="729"/>
        <end position="749"/>
    </location>
</feature>
<dbReference type="PANTHER" id="PTHR15629">
    <property type="entry name" value="SH3YL1 PROTEIN"/>
    <property type="match status" value="1"/>
</dbReference>